<dbReference type="KEGG" id="sjv:SJAV_26350"/>
<evidence type="ECO:0000259" key="1">
    <source>
        <dbReference type="Pfam" id="PF10040"/>
    </source>
</evidence>
<sequence>MLREKYRKTIVKLGYAFYESHDNLVNVKRIWYYYNGKWLPGVIGYAKFIRKKKVREEALEDFVKIFTHAQIMGVGTGRAAGFGYAIIEVKKEDSTRKEKSN</sequence>
<dbReference type="EMBL" id="AP031322">
    <property type="protein sequence ID" value="BFH74691.1"/>
    <property type="molecule type" value="Genomic_DNA"/>
</dbReference>
<feature type="domain" description="CRISPR-associated protein Cas6 C-terminal" evidence="1">
    <location>
        <begin position="31"/>
        <end position="84"/>
    </location>
</feature>
<proteinExistence type="predicted"/>
<dbReference type="InterPro" id="IPR019267">
    <property type="entry name" value="CRISPR-assoc_Cas6_C"/>
</dbReference>
<protein>
    <recommendedName>
        <fullName evidence="1">CRISPR-associated protein Cas6 C-terminal domain-containing protein</fullName>
    </recommendedName>
</protein>
<organism evidence="2">
    <name type="scientific">Sulfurisphaera javensis</name>
    <dbReference type="NCBI Taxonomy" id="2049879"/>
    <lineage>
        <taxon>Archaea</taxon>
        <taxon>Thermoproteota</taxon>
        <taxon>Thermoprotei</taxon>
        <taxon>Sulfolobales</taxon>
        <taxon>Sulfolobaceae</taxon>
        <taxon>Sulfurisphaera</taxon>
    </lineage>
</organism>
<evidence type="ECO:0000313" key="2">
    <source>
        <dbReference type="EMBL" id="BFH74691.1"/>
    </source>
</evidence>
<dbReference type="RefSeq" id="WP_369610177.1">
    <property type="nucleotide sequence ID" value="NZ_AP031322.1"/>
</dbReference>
<gene>
    <name evidence="2" type="ORF">SJAV_26350</name>
</gene>
<dbReference type="AlphaFoldDB" id="A0AAT9GV44"/>
<dbReference type="Gene3D" id="3.30.70.1900">
    <property type="match status" value="1"/>
</dbReference>
<reference evidence="2" key="1">
    <citation type="submission" date="2024-03" db="EMBL/GenBank/DDBJ databases">
        <title>Complete genome sequence of Sulfurisphaera javensis strain KD-1.</title>
        <authorList>
            <person name="Sakai H."/>
            <person name="Nur N."/>
            <person name="Suwanto A."/>
            <person name="Kurosawa N."/>
        </authorList>
    </citation>
    <scope>NUCLEOTIDE SEQUENCE</scope>
    <source>
        <strain evidence="2">KD-1</strain>
    </source>
</reference>
<name>A0AAT9GV44_9CREN</name>
<dbReference type="GeneID" id="92355590"/>
<dbReference type="Pfam" id="PF10040">
    <property type="entry name" value="CRISPR_Cas6"/>
    <property type="match status" value="1"/>
</dbReference>
<accession>A0AAT9GV44</accession>